<gene>
    <name evidence="3" type="ORF">OHC33_000010</name>
</gene>
<accession>A0AAN8EKX9</accession>
<feature type="region of interest" description="Disordered" evidence="1">
    <location>
        <begin position="1"/>
        <end position="22"/>
    </location>
</feature>
<dbReference type="SUPFAM" id="SSF56219">
    <property type="entry name" value="DNase I-like"/>
    <property type="match status" value="1"/>
</dbReference>
<protein>
    <recommendedName>
        <fullName evidence="2">Endonuclease/exonuclease/phosphatase domain-containing protein</fullName>
    </recommendedName>
</protein>
<dbReference type="Pfam" id="PF03372">
    <property type="entry name" value="Exo_endo_phos"/>
    <property type="match status" value="1"/>
</dbReference>
<evidence type="ECO:0000259" key="2">
    <source>
        <dbReference type="Pfam" id="PF03372"/>
    </source>
</evidence>
<evidence type="ECO:0000256" key="1">
    <source>
        <dbReference type="SAM" id="MobiDB-lite"/>
    </source>
</evidence>
<dbReference type="PANTHER" id="PTHR12121:SF36">
    <property type="entry name" value="ENDONUCLEASE_EXONUCLEASE_PHOSPHATASE DOMAIN-CONTAINING PROTEIN"/>
    <property type="match status" value="1"/>
</dbReference>
<organism evidence="3 4">
    <name type="scientific">Knufia fluminis</name>
    <dbReference type="NCBI Taxonomy" id="191047"/>
    <lineage>
        <taxon>Eukaryota</taxon>
        <taxon>Fungi</taxon>
        <taxon>Dikarya</taxon>
        <taxon>Ascomycota</taxon>
        <taxon>Pezizomycotina</taxon>
        <taxon>Eurotiomycetes</taxon>
        <taxon>Chaetothyriomycetidae</taxon>
        <taxon>Chaetothyriales</taxon>
        <taxon>Trichomeriaceae</taxon>
        <taxon>Knufia</taxon>
    </lineage>
</organism>
<comment type="caution">
    <text evidence="3">The sequence shown here is derived from an EMBL/GenBank/DDBJ whole genome shotgun (WGS) entry which is preliminary data.</text>
</comment>
<feature type="compositionally biased region" description="Basic and acidic residues" evidence="1">
    <location>
        <begin position="1"/>
        <end position="20"/>
    </location>
</feature>
<feature type="domain" description="Endonuclease/exonuclease/phosphatase" evidence="2">
    <location>
        <begin position="54"/>
        <end position="304"/>
    </location>
</feature>
<dbReference type="GO" id="GO:0000175">
    <property type="term" value="F:3'-5'-RNA exonuclease activity"/>
    <property type="evidence" value="ECO:0007669"/>
    <property type="project" value="TreeGrafter"/>
</dbReference>
<dbReference type="Gene3D" id="3.60.10.10">
    <property type="entry name" value="Endonuclease/exonuclease/phosphatase"/>
    <property type="match status" value="1"/>
</dbReference>
<name>A0AAN8EKX9_9EURO</name>
<dbReference type="InterPro" id="IPR036691">
    <property type="entry name" value="Endo/exonu/phosph_ase_sf"/>
</dbReference>
<evidence type="ECO:0000313" key="3">
    <source>
        <dbReference type="EMBL" id="KAK5958169.1"/>
    </source>
</evidence>
<dbReference type="EMBL" id="JAKLMC020000001">
    <property type="protein sequence ID" value="KAK5958169.1"/>
    <property type="molecule type" value="Genomic_DNA"/>
</dbReference>
<dbReference type="InterPro" id="IPR050410">
    <property type="entry name" value="CCR4/nocturin_mRNA_transcr"/>
</dbReference>
<dbReference type="PANTHER" id="PTHR12121">
    <property type="entry name" value="CARBON CATABOLITE REPRESSOR PROTEIN 4"/>
    <property type="match status" value="1"/>
</dbReference>
<proteinExistence type="predicted"/>
<dbReference type="InterPro" id="IPR005135">
    <property type="entry name" value="Endo/exonuclease/phosphatase"/>
</dbReference>
<evidence type="ECO:0000313" key="4">
    <source>
        <dbReference type="Proteomes" id="UP001316803"/>
    </source>
</evidence>
<dbReference type="AlphaFoldDB" id="A0AAN8EKX9"/>
<keyword evidence="4" id="KW-1185">Reference proteome</keyword>
<dbReference type="Proteomes" id="UP001316803">
    <property type="component" value="Unassembled WGS sequence"/>
</dbReference>
<dbReference type="CDD" id="cd09083">
    <property type="entry name" value="EEP-1"/>
    <property type="match status" value="1"/>
</dbReference>
<sequence length="339" mass="37918">MGGGDHHPAEHALHRKEHADPALALTPRTNDITTHAKSGVPDSSAEPTLLRLITHNVRYAATELFPHERPWPERLPNLLRQFHHYAAGPFNPPSTIICLQEVLQTQLEDLVTAFGGEWTHMGVGRDDGKEGGEFNPIFYRRECWKQVHFETVWLSETPDQPGLGWDAGSNRICTCLVLQSKQEGRGSGRIIILNTHLDNAGQLARRNGAMLILEYTRRWQEKFKADHILLAGDLNSIRDEEHGAWKVLNARDSGFVDVERLLGPADVRRFGDKITFTGFDGSGDDDPPGTLDFIHYGIAENETVAEASRKLQSYSVVPNLFDDGVRCSDHRAVVVDLQL</sequence>
<reference evidence="3 4" key="1">
    <citation type="submission" date="2022-12" db="EMBL/GenBank/DDBJ databases">
        <title>Genomic features and morphological characterization of a novel Knufia sp. strain isolated from spacecraft assembly facility.</title>
        <authorList>
            <person name="Teixeira M."/>
            <person name="Chander A.M."/>
            <person name="Stajich J.E."/>
            <person name="Venkateswaran K."/>
        </authorList>
    </citation>
    <scope>NUCLEOTIDE SEQUENCE [LARGE SCALE GENOMIC DNA]</scope>
    <source>
        <strain evidence="3 4">FJI-L2-BK-P2</strain>
    </source>
</reference>